<evidence type="ECO:0000313" key="3">
    <source>
        <dbReference type="Proteomes" id="UP001159363"/>
    </source>
</evidence>
<evidence type="ECO:0000313" key="2">
    <source>
        <dbReference type="EMBL" id="KAJ8882513.1"/>
    </source>
</evidence>
<dbReference type="Proteomes" id="UP001159363">
    <property type="component" value="Chromosome 4"/>
</dbReference>
<keyword evidence="3" id="KW-1185">Reference proteome</keyword>
<proteinExistence type="predicted"/>
<feature type="compositionally biased region" description="Basic and acidic residues" evidence="1">
    <location>
        <begin position="41"/>
        <end position="52"/>
    </location>
</feature>
<reference evidence="2 3" key="1">
    <citation type="submission" date="2023-02" db="EMBL/GenBank/DDBJ databases">
        <title>LHISI_Scaffold_Assembly.</title>
        <authorList>
            <person name="Stuart O.P."/>
            <person name="Cleave R."/>
            <person name="Magrath M.J.L."/>
            <person name="Mikheyev A.S."/>
        </authorList>
    </citation>
    <scope>NUCLEOTIDE SEQUENCE [LARGE SCALE GENOMIC DNA]</scope>
    <source>
        <strain evidence="2">Daus_M_001</strain>
        <tissue evidence="2">Leg muscle</tissue>
    </source>
</reference>
<gene>
    <name evidence="2" type="ORF">PR048_014324</name>
</gene>
<organism evidence="2 3">
    <name type="scientific">Dryococelus australis</name>
    <dbReference type="NCBI Taxonomy" id="614101"/>
    <lineage>
        <taxon>Eukaryota</taxon>
        <taxon>Metazoa</taxon>
        <taxon>Ecdysozoa</taxon>
        <taxon>Arthropoda</taxon>
        <taxon>Hexapoda</taxon>
        <taxon>Insecta</taxon>
        <taxon>Pterygota</taxon>
        <taxon>Neoptera</taxon>
        <taxon>Polyneoptera</taxon>
        <taxon>Phasmatodea</taxon>
        <taxon>Verophasmatodea</taxon>
        <taxon>Anareolatae</taxon>
        <taxon>Phasmatidae</taxon>
        <taxon>Eurycanthinae</taxon>
        <taxon>Dryococelus</taxon>
    </lineage>
</organism>
<evidence type="ECO:0000256" key="1">
    <source>
        <dbReference type="SAM" id="MobiDB-lite"/>
    </source>
</evidence>
<accession>A0ABQ9HDX7</accession>
<sequence length="170" mass="18898">MFSDEKFAIHVGRVSEDIVNPNSETFVGPVEFSPLPTLKLPQERSLRSEEPKPSTTNPELLCPTSAKRELKNPRAGKSALITSSPFRQQLTVSLNIKLKQQNATKKKLFTEPLKTKVIKSKPRKQSPSSSRDEESEGNMVMIDSSESGVAEDYDAECLFCTGLLSEDRRG</sequence>
<feature type="region of interest" description="Disordered" evidence="1">
    <location>
        <begin position="30"/>
        <end position="82"/>
    </location>
</feature>
<dbReference type="EMBL" id="JARBHB010000005">
    <property type="protein sequence ID" value="KAJ8882513.1"/>
    <property type="molecule type" value="Genomic_DNA"/>
</dbReference>
<protein>
    <submittedName>
        <fullName evidence="2">Uncharacterized protein</fullName>
    </submittedName>
</protein>
<name>A0ABQ9HDX7_9NEOP</name>
<feature type="region of interest" description="Disordered" evidence="1">
    <location>
        <begin position="113"/>
        <end position="147"/>
    </location>
</feature>
<comment type="caution">
    <text evidence="2">The sequence shown here is derived from an EMBL/GenBank/DDBJ whole genome shotgun (WGS) entry which is preliminary data.</text>
</comment>